<dbReference type="RefSeq" id="WP_380052410.1">
    <property type="nucleotide sequence ID" value="NZ_JBHLTC010000035.1"/>
</dbReference>
<sequence length="334" mass="34978">METVLICRPDNDGDVLLAGPAVRAVAASARVIMLVSPSGEQAAWLLPGVHDVVVWPCPWSGFEPPAVDPVLTTALIEALKLECIGRALILTSFHQSSLPMALILRLAGIRYIAAASADYPGSLLDLRHRPEVGHEVRRSLSLAAAAGFHLPSHDNGQLAVRRTLPAMSLPEAPFVVVHPGASVSARAPQPDRARAYVSALAAVGWRVLVTGSARERELTAYVAGDDGVDLGGRTTFRQLAKVLREAACVVVGNTGPAHLAAAVGTPVVSLFAPVVPAGSWAPWGVPTIVLGDQQAACRGTRARICPEPGHPCLSDITPDEVVVAVRKLIEEVAG</sequence>
<keyword evidence="1" id="KW-0328">Glycosyltransferase</keyword>
<dbReference type="InterPro" id="IPR051199">
    <property type="entry name" value="LPS_LOS_Heptosyltrfase"/>
</dbReference>
<dbReference type="InterPro" id="IPR002201">
    <property type="entry name" value="Glyco_trans_9"/>
</dbReference>
<reference evidence="3 4" key="1">
    <citation type="submission" date="2024-09" db="EMBL/GenBank/DDBJ databases">
        <authorList>
            <person name="Sun Q."/>
            <person name="Mori K."/>
        </authorList>
    </citation>
    <scope>NUCLEOTIDE SEQUENCE [LARGE SCALE GENOMIC DNA]</scope>
    <source>
        <strain evidence="3 4">CGMCC 1.15906</strain>
    </source>
</reference>
<name>A0ABV6QSA5_9ACTN</name>
<dbReference type="PANTHER" id="PTHR30160:SF1">
    <property type="entry name" value="LIPOPOLYSACCHARIDE 1,2-N-ACETYLGLUCOSAMINETRANSFERASE-RELATED"/>
    <property type="match status" value="1"/>
</dbReference>
<dbReference type="PANTHER" id="PTHR30160">
    <property type="entry name" value="TETRAACYLDISACCHARIDE 4'-KINASE-RELATED"/>
    <property type="match status" value="1"/>
</dbReference>
<dbReference type="Pfam" id="PF01075">
    <property type="entry name" value="Glyco_transf_9"/>
    <property type="match status" value="1"/>
</dbReference>
<dbReference type="Gene3D" id="3.40.50.2000">
    <property type="entry name" value="Glycogen Phosphorylase B"/>
    <property type="match status" value="2"/>
</dbReference>
<keyword evidence="2" id="KW-0808">Transferase</keyword>
<evidence type="ECO:0000256" key="1">
    <source>
        <dbReference type="ARBA" id="ARBA00022676"/>
    </source>
</evidence>
<comment type="caution">
    <text evidence="3">The sequence shown here is derived from an EMBL/GenBank/DDBJ whole genome shotgun (WGS) entry which is preliminary data.</text>
</comment>
<dbReference type="EMBL" id="JBHLTC010000035">
    <property type="protein sequence ID" value="MFC0627525.1"/>
    <property type="molecule type" value="Genomic_DNA"/>
</dbReference>
<keyword evidence="4" id="KW-1185">Reference proteome</keyword>
<evidence type="ECO:0000313" key="3">
    <source>
        <dbReference type="EMBL" id="MFC0627525.1"/>
    </source>
</evidence>
<dbReference type="SUPFAM" id="SSF53756">
    <property type="entry name" value="UDP-Glycosyltransferase/glycogen phosphorylase"/>
    <property type="match status" value="1"/>
</dbReference>
<evidence type="ECO:0000313" key="4">
    <source>
        <dbReference type="Proteomes" id="UP001589890"/>
    </source>
</evidence>
<organism evidence="3 4">
    <name type="scientific">Kribbella deserti</name>
    <dbReference type="NCBI Taxonomy" id="1926257"/>
    <lineage>
        <taxon>Bacteria</taxon>
        <taxon>Bacillati</taxon>
        <taxon>Actinomycetota</taxon>
        <taxon>Actinomycetes</taxon>
        <taxon>Propionibacteriales</taxon>
        <taxon>Kribbellaceae</taxon>
        <taxon>Kribbella</taxon>
    </lineage>
</organism>
<protein>
    <submittedName>
        <fullName evidence="3">Glycosyltransferase family 9 protein</fullName>
    </submittedName>
</protein>
<proteinExistence type="predicted"/>
<evidence type="ECO:0000256" key="2">
    <source>
        <dbReference type="ARBA" id="ARBA00022679"/>
    </source>
</evidence>
<accession>A0ABV6QSA5</accession>
<dbReference type="CDD" id="cd03789">
    <property type="entry name" value="GT9_LPS_heptosyltransferase"/>
    <property type="match status" value="1"/>
</dbReference>
<gene>
    <name evidence="3" type="ORF">ACFFGN_25850</name>
</gene>
<dbReference type="Proteomes" id="UP001589890">
    <property type="component" value="Unassembled WGS sequence"/>
</dbReference>